<keyword evidence="2" id="KW-1185">Reference proteome</keyword>
<dbReference type="AlphaFoldDB" id="A0A9D4K3W9"/>
<dbReference type="Proteomes" id="UP000828390">
    <property type="component" value="Unassembled WGS sequence"/>
</dbReference>
<evidence type="ECO:0000313" key="1">
    <source>
        <dbReference type="EMBL" id="KAH3832497.1"/>
    </source>
</evidence>
<dbReference type="EMBL" id="JAIWYP010000004">
    <property type="protein sequence ID" value="KAH3832497.1"/>
    <property type="molecule type" value="Genomic_DNA"/>
</dbReference>
<evidence type="ECO:0000313" key="2">
    <source>
        <dbReference type="Proteomes" id="UP000828390"/>
    </source>
</evidence>
<proteinExistence type="predicted"/>
<reference evidence="1" key="1">
    <citation type="journal article" date="2019" name="bioRxiv">
        <title>The Genome of the Zebra Mussel, Dreissena polymorpha: A Resource for Invasive Species Research.</title>
        <authorList>
            <person name="McCartney M.A."/>
            <person name="Auch B."/>
            <person name="Kono T."/>
            <person name="Mallez S."/>
            <person name="Zhang Y."/>
            <person name="Obille A."/>
            <person name="Becker A."/>
            <person name="Abrahante J.E."/>
            <person name="Garbe J."/>
            <person name="Badalamenti J.P."/>
            <person name="Herman A."/>
            <person name="Mangelson H."/>
            <person name="Liachko I."/>
            <person name="Sullivan S."/>
            <person name="Sone E.D."/>
            <person name="Koren S."/>
            <person name="Silverstein K.A.T."/>
            <person name="Beckman K.B."/>
            <person name="Gohl D.M."/>
        </authorList>
    </citation>
    <scope>NUCLEOTIDE SEQUENCE</scope>
    <source>
        <strain evidence="1">Duluth1</strain>
        <tissue evidence="1">Whole animal</tissue>
    </source>
</reference>
<organism evidence="1 2">
    <name type="scientific">Dreissena polymorpha</name>
    <name type="common">Zebra mussel</name>
    <name type="synonym">Mytilus polymorpha</name>
    <dbReference type="NCBI Taxonomy" id="45954"/>
    <lineage>
        <taxon>Eukaryota</taxon>
        <taxon>Metazoa</taxon>
        <taxon>Spiralia</taxon>
        <taxon>Lophotrochozoa</taxon>
        <taxon>Mollusca</taxon>
        <taxon>Bivalvia</taxon>
        <taxon>Autobranchia</taxon>
        <taxon>Heteroconchia</taxon>
        <taxon>Euheterodonta</taxon>
        <taxon>Imparidentia</taxon>
        <taxon>Neoheterodontei</taxon>
        <taxon>Myida</taxon>
        <taxon>Dreissenoidea</taxon>
        <taxon>Dreissenidae</taxon>
        <taxon>Dreissena</taxon>
    </lineage>
</organism>
<comment type="caution">
    <text evidence="1">The sequence shown here is derived from an EMBL/GenBank/DDBJ whole genome shotgun (WGS) entry which is preliminary data.</text>
</comment>
<sequence>MFGEDLAELVILRLKLLRQGGNNKYEYEDSMHQFMTSCRLSFRNGECCLLLPDMPLNADVLLRHHGTGNTDCDFVPTRSL</sequence>
<name>A0A9D4K3W9_DREPO</name>
<accession>A0A9D4K3W9</accession>
<reference evidence="1" key="2">
    <citation type="submission" date="2020-11" db="EMBL/GenBank/DDBJ databases">
        <authorList>
            <person name="McCartney M.A."/>
            <person name="Auch B."/>
            <person name="Kono T."/>
            <person name="Mallez S."/>
            <person name="Becker A."/>
            <person name="Gohl D.M."/>
            <person name="Silverstein K.A.T."/>
            <person name="Koren S."/>
            <person name="Bechman K.B."/>
            <person name="Herman A."/>
            <person name="Abrahante J.E."/>
            <person name="Garbe J."/>
        </authorList>
    </citation>
    <scope>NUCLEOTIDE SEQUENCE</scope>
    <source>
        <strain evidence="1">Duluth1</strain>
        <tissue evidence="1">Whole animal</tissue>
    </source>
</reference>
<gene>
    <name evidence="1" type="ORF">DPMN_105787</name>
</gene>
<protein>
    <submittedName>
        <fullName evidence="1">Uncharacterized protein</fullName>
    </submittedName>
</protein>